<dbReference type="PANTHER" id="PTHR11390">
    <property type="entry name" value="PROKARYOTIC DNA TOPOISOMERASE"/>
    <property type="match status" value="1"/>
</dbReference>
<keyword evidence="4" id="KW-0479">Metal-binding</keyword>
<dbReference type="InterPro" id="IPR013824">
    <property type="entry name" value="Topo_IA_cen_sub1"/>
</dbReference>
<feature type="coiled-coil region" evidence="13">
    <location>
        <begin position="554"/>
        <end position="581"/>
    </location>
</feature>
<keyword evidence="7" id="KW-0238">DNA-binding</keyword>
<dbReference type="EC" id="5.6.2.1" evidence="3"/>
<evidence type="ECO:0000313" key="17">
    <source>
        <dbReference type="Proteomes" id="UP000214689"/>
    </source>
</evidence>
<dbReference type="InterPro" id="IPR003601">
    <property type="entry name" value="Topo_IA_2"/>
</dbReference>
<dbReference type="InterPro" id="IPR013826">
    <property type="entry name" value="Topo_IA_cen_sub3"/>
</dbReference>
<dbReference type="InterPro" id="IPR005738">
    <property type="entry name" value="TopoIII"/>
</dbReference>
<dbReference type="NCBIfam" id="TIGR01056">
    <property type="entry name" value="topB"/>
    <property type="match status" value="1"/>
</dbReference>
<dbReference type="InterPro" id="IPR000380">
    <property type="entry name" value="Topo_IA"/>
</dbReference>
<organism evidence="16 17">
    <name type="scientific">Mogibacterium pumilum</name>
    <dbReference type="NCBI Taxonomy" id="86332"/>
    <lineage>
        <taxon>Bacteria</taxon>
        <taxon>Bacillati</taxon>
        <taxon>Bacillota</taxon>
        <taxon>Clostridia</taxon>
        <taxon>Peptostreptococcales</taxon>
        <taxon>Anaerovoracaceae</taxon>
        <taxon>Mogibacterium</taxon>
    </lineage>
</organism>
<dbReference type="SUPFAM" id="SSF56712">
    <property type="entry name" value="Prokaryotic type I DNA topoisomerase"/>
    <property type="match status" value="1"/>
</dbReference>
<sequence length="693" mass="78656">MKLIICEKPSVGMTIASALGIETKKDGYMEGTDFLVSWCIGHLAELSEPACYGKCYEKWSLEALPVLPETWQLTVSKDKEKQFSVLKALLFRNDVTEVINACDSGREGELIFRFVMEKAGCKKPVKRLWISSMEESAIRKGFESLKDGKEYDSLYQSALCRAKADWLIGINATRLFSLLYNHTLNVGRVQSPTLKMLADRSEAITNFKKEKYYHVRLALDGTEAISDRFSSKEEAEKIAAACKGKSTVCTSVTSEKKEVLPPKLFDLTALQKEANHIFGYTAKQTLDLAQSLYEKKLLTYPRTDSNYLTDDMKETADKVILMLFSKLSFMQSIEFTPEIDGLLNSKKVSDHHAVIPTMELEKTELSLLPESERNILFLASARLLMACASSHIYETVTATFNCEEHTFTAKGKTVLSFGWKDIERRFLMSVKEKQEKENEKELPAFCEGERFDSFPIKVTEHDTLPPKAYTESTLLSSMERAGNKETTEDAERKGLGTPATRAGVIEKIIKAGFVTRKGKQLIPTKDGMNLISVLPEALTSPLLTAQWENELSRIAKGEADADSFMEKIEALTKELIENEDAEKAKPELFKQEKTVIGLCPRCQNPVYEGKKNYYCSDKDCRFSMWKNDRFFTDRKITFTPKIAKELLKDKTAKVKNIYSYKTGKTYYGNVVLCDTGDKYVNYRIEIERKKKEE</sequence>
<dbReference type="SMART" id="SM00493">
    <property type="entry name" value="TOPRIM"/>
    <property type="match status" value="1"/>
</dbReference>
<evidence type="ECO:0000256" key="5">
    <source>
        <dbReference type="ARBA" id="ARBA00022842"/>
    </source>
</evidence>
<dbReference type="Gene3D" id="1.10.290.10">
    <property type="entry name" value="Topoisomerase I, domain 4"/>
    <property type="match status" value="1"/>
</dbReference>
<dbReference type="PRINTS" id="PR00417">
    <property type="entry name" value="PRTPISMRASEI"/>
</dbReference>
<dbReference type="Pfam" id="PF01751">
    <property type="entry name" value="Toprim"/>
    <property type="match status" value="1"/>
</dbReference>
<dbReference type="GO" id="GO:0046872">
    <property type="term" value="F:metal ion binding"/>
    <property type="evidence" value="ECO:0007669"/>
    <property type="project" value="UniProtKB-KW"/>
</dbReference>
<dbReference type="SMART" id="SM00436">
    <property type="entry name" value="TOP1Bc"/>
    <property type="match status" value="1"/>
</dbReference>
<dbReference type="InterPro" id="IPR034144">
    <property type="entry name" value="TOPRIM_TopoIII"/>
</dbReference>
<dbReference type="PROSITE" id="PS52039">
    <property type="entry name" value="TOPO_IA_2"/>
    <property type="match status" value="1"/>
</dbReference>
<keyword evidence="13" id="KW-0175">Coiled coil</keyword>
<dbReference type="InterPro" id="IPR023405">
    <property type="entry name" value="Topo_IA_core_domain"/>
</dbReference>
<accession>A0A223ATQ3</accession>
<dbReference type="SMART" id="SM00437">
    <property type="entry name" value="TOP1Ac"/>
    <property type="match status" value="1"/>
</dbReference>
<evidence type="ECO:0000256" key="9">
    <source>
        <dbReference type="ARBA" id="ARBA00030003"/>
    </source>
</evidence>
<evidence type="ECO:0000259" key="14">
    <source>
        <dbReference type="PROSITE" id="PS50880"/>
    </source>
</evidence>
<keyword evidence="6" id="KW-0799">Topoisomerase</keyword>
<dbReference type="InterPro" id="IPR013825">
    <property type="entry name" value="Topo_IA_cen_sub2"/>
</dbReference>
<evidence type="ECO:0000256" key="13">
    <source>
        <dbReference type="SAM" id="Coils"/>
    </source>
</evidence>
<name>A0A223ATQ3_9FIRM</name>
<comment type="similarity">
    <text evidence="2">Belongs to the type IA topoisomerase family.</text>
</comment>
<evidence type="ECO:0000256" key="1">
    <source>
        <dbReference type="ARBA" id="ARBA00000213"/>
    </source>
</evidence>
<evidence type="ECO:0000256" key="6">
    <source>
        <dbReference type="ARBA" id="ARBA00023029"/>
    </source>
</evidence>
<keyword evidence="8 16" id="KW-0413">Isomerase</keyword>
<dbReference type="PROSITE" id="PS00396">
    <property type="entry name" value="TOPO_IA_1"/>
    <property type="match status" value="1"/>
</dbReference>
<dbReference type="Gene3D" id="2.70.20.10">
    <property type="entry name" value="Topoisomerase I, domain 3"/>
    <property type="match status" value="1"/>
</dbReference>
<reference evidence="17" key="1">
    <citation type="submission" date="2016-05" db="EMBL/GenBank/DDBJ databases">
        <authorList>
            <person name="Holder M.E."/>
            <person name="Ajami N.J."/>
            <person name="Petrosino J.F."/>
        </authorList>
    </citation>
    <scope>NUCLEOTIDE SEQUENCE [LARGE SCALE GENOMIC DNA]</scope>
    <source>
        <strain evidence="17">ATCC 700696</strain>
    </source>
</reference>
<keyword evidence="5" id="KW-0460">Magnesium</keyword>
<evidence type="ECO:0000256" key="4">
    <source>
        <dbReference type="ARBA" id="ARBA00022723"/>
    </source>
</evidence>
<dbReference type="PANTHER" id="PTHR11390:SF21">
    <property type="entry name" value="DNA TOPOISOMERASE 3-ALPHA"/>
    <property type="match status" value="1"/>
</dbReference>
<evidence type="ECO:0000256" key="12">
    <source>
        <dbReference type="ARBA" id="ARBA00032877"/>
    </source>
</evidence>
<dbReference type="Gene3D" id="1.10.460.10">
    <property type="entry name" value="Topoisomerase I, domain 2"/>
    <property type="match status" value="1"/>
</dbReference>
<dbReference type="Proteomes" id="UP000214689">
    <property type="component" value="Chromosome"/>
</dbReference>
<proteinExistence type="inferred from homology"/>
<dbReference type="Gene3D" id="3.40.50.140">
    <property type="match status" value="1"/>
</dbReference>
<dbReference type="EMBL" id="CP016199">
    <property type="protein sequence ID" value="ASS38353.1"/>
    <property type="molecule type" value="Genomic_DNA"/>
</dbReference>
<dbReference type="CDD" id="cd00186">
    <property type="entry name" value="TOP1Ac"/>
    <property type="match status" value="1"/>
</dbReference>
<dbReference type="GO" id="GO:0006310">
    <property type="term" value="P:DNA recombination"/>
    <property type="evidence" value="ECO:0007669"/>
    <property type="project" value="TreeGrafter"/>
</dbReference>
<dbReference type="NCBIfam" id="NF005829">
    <property type="entry name" value="PRK07726.1"/>
    <property type="match status" value="1"/>
</dbReference>
<dbReference type="GO" id="GO:0006265">
    <property type="term" value="P:DNA topological change"/>
    <property type="evidence" value="ECO:0007669"/>
    <property type="project" value="InterPro"/>
</dbReference>
<dbReference type="GO" id="GO:0006281">
    <property type="term" value="P:DNA repair"/>
    <property type="evidence" value="ECO:0007669"/>
    <property type="project" value="TreeGrafter"/>
</dbReference>
<dbReference type="InterPro" id="IPR013497">
    <property type="entry name" value="Topo_IA_cen"/>
</dbReference>
<dbReference type="RefSeq" id="WP_094234589.1">
    <property type="nucleotide sequence ID" value="NZ_CP016199.1"/>
</dbReference>
<dbReference type="GO" id="GO:0003917">
    <property type="term" value="F:DNA topoisomerase type I (single strand cut, ATP-independent) activity"/>
    <property type="evidence" value="ECO:0007669"/>
    <property type="project" value="UniProtKB-EC"/>
</dbReference>
<dbReference type="InterPro" id="IPR003602">
    <property type="entry name" value="Topo_IA_DNA-bd_dom"/>
</dbReference>
<evidence type="ECO:0000259" key="15">
    <source>
        <dbReference type="PROSITE" id="PS52039"/>
    </source>
</evidence>
<evidence type="ECO:0000256" key="3">
    <source>
        <dbReference type="ARBA" id="ARBA00012891"/>
    </source>
</evidence>
<dbReference type="CDD" id="cd03362">
    <property type="entry name" value="TOPRIM_TopoIA_TopoIII"/>
    <property type="match status" value="1"/>
</dbReference>
<evidence type="ECO:0000256" key="11">
    <source>
        <dbReference type="ARBA" id="ARBA00032235"/>
    </source>
</evidence>
<dbReference type="InterPro" id="IPR006171">
    <property type="entry name" value="TOPRIM_dom"/>
</dbReference>
<feature type="domain" description="Topo IA-type catalytic" evidence="15">
    <location>
        <begin position="151"/>
        <end position="576"/>
    </location>
</feature>
<feature type="domain" description="Toprim" evidence="14">
    <location>
        <begin position="1"/>
        <end position="134"/>
    </location>
</feature>
<dbReference type="Pfam" id="PF01131">
    <property type="entry name" value="Topoisom_bac"/>
    <property type="match status" value="1"/>
</dbReference>
<evidence type="ECO:0000313" key="16">
    <source>
        <dbReference type="EMBL" id="ASS38353.1"/>
    </source>
</evidence>
<evidence type="ECO:0000256" key="7">
    <source>
        <dbReference type="ARBA" id="ARBA00023125"/>
    </source>
</evidence>
<comment type="catalytic activity">
    <reaction evidence="1">
        <text>ATP-independent breakage of single-stranded DNA, followed by passage and rejoining.</text>
        <dbReference type="EC" id="5.6.2.1"/>
    </reaction>
</comment>
<keyword evidence="17" id="KW-1185">Reference proteome</keyword>
<gene>
    <name evidence="16" type="ORF">AXF17_08055</name>
</gene>
<dbReference type="GO" id="GO:0043597">
    <property type="term" value="C:cytoplasmic replication fork"/>
    <property type="evidence" value="ECO:0007669"/>
    <property type="project" value="TreeGrafter"/>
</dbReference>
<protein>
    <recommendedName>
        <fullName evidence="3">DNA topoisomerase</fullName>
        <ecNumber evidence="3">5.6.2.1</ecNumber>
    </recommendedName>
    <alternativeName>
        <fullName evidence="12">Omega-protein</fullName>
    </alternativeName>
    <alternativeName>
        <fullName evidence="11">Relaxing enzyme</fullName>
    </alternativeName>
    <alternativeName>
        <fullName evidence="9">Swivelase</fullName>
    </alternativeName>
    <alternativeName>
        <fullName evidence="10">Untwisting enzyme</fullName>
    </alternativeName>
</protein>
<dbReference type="InterPro" id="IPR023406">
    <property type="entry name" value="Topo_IA_AS"/>
</dbReference>
<dbReference type="GO" id="GO:0003677">
    <property type="term" value="F:DNA binding"/>
    <property type="evidence" value="ECO:0007669"/>
    <property type="project" value="UniProtKB-KW"/>
</dbReference>
<evidence type="ECO:0000256" key="2">
    <source>
        <dbReference type="ARBA" id="ARBA00009446"/>
    </source>
</evidence>
<evidence type="ECO:0000256" key="8">
    <source>
        <dbReference type="ARBA" id="ARBA00023235"/>
    </source>
</evidence>
<dbReference type="PROSITE" id="PS50880">
    <property type="entry name" value="TOPRIM"/>
    <property type="match status" value="1"/>
</dbReference>
<dbReference type="AlphaFoldDB" id="A0A223ATQ3"/>
<evidence type="ECO:0000256" key="10">
    <source>
        <dbReference type="ARBA" id="ARBA00031985"/>
    </source>
</evidence>
<dbReference type="OrthoDB" id="9803554at2"/>